<protein>
    <recommendedName>
        <fullName evidence="6">L-arabinose isomerase</fullName>
        <ecNumber evidence="6">5.3.1.4</ecNumber>
    </recommendedName>
</protein>
<dbReference type="GO" id="GO:0005829">
    <property type="term" value="C:cytosol"/>
    <property type="evidence" value="ECO:0007669"/>
    <property type="project" value="TreeGrafter"/>
</dbReference>
<comment type="cofactor">
    <cofactor evidence="6">
        <name>Mn(2+)</name>
        <dbReference type="ChEBI" id="CHEBI:29035"/>
    </cofactor>
    <text evidence="6">Binds 1 Mn(2+) ion per subunit.</text>
</comment>
<feature type="binding site" evidence="6">
    <location>
        <position position="360"/>
    </location>
    <ligand>
        <name>Mn(2+)</name>
        <dbReference type="ChEBI" id="CHEBI:29035"/>
    </ligand>
</feature>
<proteinExistence type="inferred from homology"/>
<evidence type="ECO:0000313" key="11">
    <source>
        <dbReference type="Proteomes" id="UP000557307"/>
    </source>
</evidence>
<dbReference type="EC" id="5.3.1.4" evidence="6"/>
<sequence>MLNLSQFEVWFVTGSQHLYGYETLRQVAEHSQQIARYLDEAPEIPVRVVFKPVLTTPDEIYRLCQAANAAEHCVGIITWMHTFSPAKMWIGGLNVLQKPLLHLHTQFNRDIPWGEIDMDFMNLNQSAHGDREFGFLMARMRRSRKVVVGHWQHRDVLDQIEVWARVAAARHDLQGAAFVRFGDNMRYVAVTDGNKVSAEITFGYSVNTHGVGDLVRVIDQMSDAAVEALCAEYADTYQMAPELLPTGDRHASLREAARIELGLRAFLEDGNYKGFTNTFEDLHGLSQLPGIATQRLMAAGYGFGAEGDWKTAALLRAMKVMASGLPDGNSFMEDYTYHLAEPLDRGTRDRFRNQWVLGAHMLEICPTIAAQKPICCVHPLGIGGKDDPVRLVFSTFAGPGLNASLIDLGNRFRLLVNEVEAVVPPHDLPKLPVARVLWKPQPDLPTACAAWILAGGAHHTVFSQNLTTEYLEDFADMAGIELAVIDRDTRLRTFKNELRWNEVAYR</sequence>
<dbReference type="InterPro" id="IPR055390">
    <property type="entry name" value="AraA_central"/>
</dbReference>
<dbReference type="SUPFAM" id="SSF53743">
    <property type="entry name" value="FucI/AraA N-terminal and middle domains"/>
    <property type="match status" value="1"/>
</dbReference>
<dbReference type="UniPathway" id="UPA00145">
    <property type="reaction ID" value="UER00565"/>
</dbReference>
<feature type="domain" description="L-arabinose isomerase C-terminal" evidence="8">
    <location>
        <begin position="328"/>
        <end position="481"/>
    </location>
</feature>
<organism evidence="10 11">
    <name type="scientific">Rhabdobacter roseus</name>
    <dbReference type="NCBI Taxonomy" id="1655419"/>
    <lineage>
        <taxon>Bacteria</taxon>
        <taxon>Pseudomonadati</taxon>
        <taxon>Bacteroidota</taxon>
        <taxon>Cytophagia</taxon>
        <taxon>Cytophagales</taxon>
        <taxon>Cytophagaceae</taxon>
        <taxon>Rhabdobacter</taxon>
    </lineage>
</organism>
<dbReference type="GO" id="GO:0019569">
    <property type="term" value="P:L-arabinose catabolic process to D-xylulose 5-phosphate"/>
    <property type="evidence" value="ECO:0007669"/>
    <property type="project" value="UniProtKB-UniRule"/>
</dbReference>
<dbReference type="Gene3D" id="3.40.50.10940">
    <property type="match status" value="1"/>
</dbReference>
<feature type="binding site" evidence="6">
    <location>
        <position position="459"/>
    </location>
    <ligand>
        <name>Mn(2+)</name>
        <dbReference type="ChEBI" id="CHEBI:29035"/>
    </ligand>
</feature>
<evidence type="ECO:0000259" key="8">
    <source>
        <dbReference type="Pfam" id="PF11762"/>
    </source>
</evidence>
<evidence type="ECO:0000256" key="4">
    <source>
        <dbReference type="ARBA" id="ARBA00023235"/>
    </source>
</evidence>
<dbReference type="InterPro" id="IPR003762">
    <property type="entry name" value="Lara_isomerase"/>
</dbReference>
<name>A0A840TMV6_9BACT</name>
<comment type="similarity">
    <text evidence="6">Belongs to the arabinose isomerase family.</text>
</comment>
<reference evidence="10 11" key="1">
    <citation type="submission" date="2020-08" db="EMBL/GenBank/DDBJ databases">
        <title>Genomic Encyclopedia of Type Strains, Phase IV (KMG-IV): sequencing the most valuable type-strain genomes for metagenomic binning, comparative biology and taxonomic classification.</title>
        <authorList>
            <person name="Goeker M."/>
        </authorList>
    </citation>
    <scope>NUCLEOTIDE SEQUENCE [LARGE SCALE GENOMIC DNA]</scope>
    <source>
        <strain evidence="10 11">DSM 105074</strain>
    </source>
</reference>
<dbReference type="Pfam" id="PF24856">
    <property type="entry name" value="AraA_central"/>
    <property type="match status" value="1"/>
</dbReference>
<dbReference type="InterPro" id="IPR055389">
    <property type="entry name" value="AraA_N"/>
</dbReference>
<dbReference type="RefSeq" id="WP_184171658.1">
    <property type="nucleotide sequence ID" value="NZ_JACHGF010000001.1"/>
</dbReference>
<dbReference type="HAMAP" id="MF_00519">
    <property type="entry name" value="Arabinose_Isome"/>
    <property type="match status" value="1"/>
</dbReference>
<evidence type="ECO:0000256" key="6">
    <source>
        <dbReference type="HAMAP-Rule" id="MF_00519"/>
    </source>
</evidence>
<dbReference type="PIRSF" id="PIRSF001478">
    <property type="entry name" value="L-ara_isomerase"/>
    <property type="match status" value="1"/>
</dbReference>
<feature type="domain" description="L-arabinose isomerase N-terminal" evidence="7">
    <location>
        <begin position="8"/>
        <end position="173"/>
    </location>
</feature>
<dbReference type="GO" id="GO:0030145">
    <property type="term" value="F:manganese ion binding"/>
    <property type="evidence" value="ECO:0007669"/>
    <property type="project" value="UniProtKB-UniRule"/>
</dbReference>
<feature type="binding site" evidence="6">
    <location>
        <position position="333"/>
    </location>
    <ligand>
        <name>Mn(2+)</name>
        <dbReference type="ChEBI" id="CHEBI:29035"/>
    </ligand>
</feature>
<accession>A0A840TMV6</accession>
<keyword evidence="2 6" id="KW-0054">Arabinose catabolism</keyword>
<evidence type="ECO:0000259" key="9">
    <source>
        <dbReference type="Pfam" id="PF24856"/>
    </source>
</evidence>
<gene>
    <name evidence="6" type="primary">araA</name>
    <name evidence="10" type="ORF">HNQ92_000993</name>
</gene>
<evidence type="ECO:0000313" key="10">
    <source>
        <dbReference type="EMBL" id="MBB5282872.1"/>
    </source>
</evidence>
<evidence type="ECO:0000256" key="2">
    <source>
        <dbReference type="ARBA" id="ARBA00022935"/>
    </source>
</evidence>
<feature type="binding site" evidence="6">
    <location>
        <position position="306"/>
    </location>
    <ligand>
        <name>Mn(2+)</name>
        <dbReference type="ChEBI" id="CHEBI:29035"/>
    </ligand>
</feature>
<keyword evidence="3 6" id="KW-0464">Manganese</keyword>
<dbReference type="CDD" id="cd03557">
    <property type="entry name" value="L-arabinose_isomerase"/>
    <property type="match status" value="1"/>
</dbReference>
<dbReference type="InterPro" id="IPR024664">
    <property type="entry name" value="Ara_Isoase_C"/>
</dbReference>
<evidence type="ECO:0000256" key="3">
    <source>
        <dbReference type="ARBA" id="ARBA00023211"/>
    </source>
</evidence>
<keyword evidence="11" id="KW-1185">Reference proteome</keyword>
<keyword evidence="5 6" id="KW-0119">Carbohydrate metabolism</keyword>
<dbReference type="GO" id="GO:0008733">
    <property type="term" value="F:L-arabinose isomerase activity"/>
    <property type="evidence" value="ECO:0007669"/>
    <property type="project" value="UniProtKB-UniRule"/>
</dbReference>
<dbReference type="InterPro" id="IPR004216">
    <property type="entry name" value="Fuc/Ara_isomerase_C"/>
</dbReference>
<dbReference type="InterPro" id="IPR009015">
    <property type="entry name" value="Fucose_isomerase_N/cen_sf"/>
</dbReference>
<dbReference type="SUPFAM" id="SSF50443">
    <property type="entry name" value="FucI/AraA C-terminal domain-like"/>
    <property type="match status" value="1"/>
</dbReference>
<dbReference type="PANTHER" id="PTHR38464:SF1">
    <property type="entry name" value="L-ARABINOSE ISOMERASE"/>
    <property type="match status" value="1"/>
</dbReference>
<evidence type="ECO:0000259" key="7">
    <source>
        <dbReference type="Pfam" id="PF02610"/>
    </source>
</evidence>
<dbReference type="Proteomes" id="UP000557307">
    <property type="component" value="Unassembled WGS sequence"/>
</dbReference>
<comment type="caution">
    <text evidence="10">The sequence shown here is derived from an EMBL/GenBank/DDBJ whole genome shotgun (WGS) entry which is preliminary data.</text>
</comment>
<evidence type="ECO:0000256" key="5">
    <source>
        <dbReference type="ARBA" id="ARBA00023277"/>
    </source>
</evidence>
<dbReference type="EMBL" id="JACHGF010000001">
    <property type="protein sequence ID" value="MBB5282872.1"/>
    <property type="molecule type" value="Genomic_DNA"/>
</dbReference>
<keyword evidence="1 6" id="KW-0479">Metal-binding</keyword>
<dbReference type="PANTHER" id="PTHR38464">
    <property type="entry name" value="L-ARABINOSE ISOMERASE"/>
    <property type="match status" value="1"/>
</dbReference>
<comment type="function">
    <text evidence="6">Catalyzes the conversion of L-arabinose to L-ribulose.</text>
</comment>
<evidence type="ECO:0000256" key="1">
    <source>
        <dbReference type="ARBA" id="ARBA00022723"/>
    </source>
</evidence>
<comment type="pathway">
    <text evidence="6">Carbohydrate degradation; L-arabinose degradation via L-ribulose; D-xylulose 5-phosphate from L-arabinose (bacterial route): step 1/3.</text>
</comment>
<dbReference type="Pfam" id="PF02610">
    <property type="entry name" value="AraA_N"/>
    <property type="match status" value="1"/>
</dbReference>
<comment type="catalytic activity">
    <reaction evidence="6">
        <text>beta-L-arabinopyranose = L-ribulose</text>
        <dbReference type="Rhea" id="RHEA:14821"/>
        <dbReference type="ChEBI" id="CHEBI:16880"/>
        <dbReference type="ChEBI" id="CHEBI:40886"/>
        <dbReference type="EC" id="5.3.1.4"/>
    </reaction>
</comment>
<dbReference type="InterPro" id="IPR038583">
    <property type="entry name" value="AraA_N_sf"/>
</dbReference>
<dbReference type="AlphaFoldDB" id="A0A840TMV6"/>
<dbReference type="NCBIfam" id="NF002795">
    <property type="entry name" value="PRK02929.1"/>
    <property type="match status" value="1"/>
</dbReference>
<keyword evidence="4 6" id="KW-0413">Isomerase</keyword>
<feature type="domain" description="L-arabinose isomerase central" evidence="9">
    <location>
        <begin position="178"/>
        <end position="324"/>
    </location>
</feature>
<dbReference type="Pfam" id="PF11762">
    <property type="entry name" value="Arabinose_Iso_C"/>
    <property type="match status" value="1"/>
</dbReference>